<reference evidence="3" key="1">
    <citation type="journal article" date="2017" name="Nat. Commun.">
        <title>The asparagus genome sheds light on the origin and evolution of a young Y chromosome.</title>
        <authorList>
            <person name="Harkess A."/>
            <person name="Zhou J."/>
            <person name="Xu C."/>
            <person name="Bowers J.E."/>
            <person name="Van der Hulst R."/>
            <person name="Ayyampalayam S."/>
            <person name="Mercati F."/>
            <person name="Riccardi P."/>
            <person name="McKain M.R."/>
            <person name="Kakrana A."/>
            <person name="Tang H."/>
            <person name="Ray J."/>
            <person name="Groenendijk J."/>
            <person name="Arikit S."/>
            <person name="Mathioni S.M."/>
            <person name="Nakano M."/>
            <person name="Shan H."/>
            <person name="Telgmann-Rauber A."/>
            <person name="Kanno A."/>
            <person name="Yue Z."/>
            <person name="Chen H."/>
            <person name="Li W."/>
            <person name="Chen Y."/>
            <person name="Xu X."/>
            <person name="Zhang Y."/>
            <person name="Luo S."/>
            <person name="Chen H."/>
            <person name="Gao J."/>
            <person name="Mao Z."/>
            <person name="Pires J.C."/>
            <person name="Luo M."/>
            <person name="Kudrna D."/>
            <person name="Wing R.A."/>
            <person name="Meyers B.C."/>
            <person name="Yi K."/>
            <person name="Kong H."/>
            <person name="Lavrijsen P."/>
            <person name="Sunseri F."/>
            <person name="Falavigna A."/>
            <person name="Ye Y."/>
            <person name="Leebens-Mack J.H."/>
            <person name="Chen G."/>
        </authorList>
    </citation>
    <scope>NUCLEOTIDE SEQUENCE [LARGE SCALE GENOMIC DNA]</scope>
    <source>
        <strain evidence="3">cv. DH0086</strain>
    </source>
</reference>
<keyword evidence="3" id="KW-1185">Reference proteome</keyword>
<dbReference type="Gramene" id="ONK67269">
    <property type="protein sequence ID" value="ONK67269"/>
    <property type="gene ID" value="A4U43_C06F18390"/>
</dbReference>
<organism evidence="2 3">
    <name type="scientific">Asparagus officinalis</name>
    <name type="common">Garden asparagus</name>
    <dbReference type="NCBI Taxonomy" id="4686"/>
    <lineage>
        <taxon>Eukaryota</taxon>
        <taxon>Viridiplantae</taxon>
        <taxon>Streptophyta</taxon>
        <taxon>Embryophyta</taxon>
        <taxon>Tracheophyta</taxon>
        <taxon>Spermatophyta</taxon>
        <taxon>Magnoliopsida</taxon>
        <taxon>Liliopsida</taxon>
        <taxon>Asparagales</taxon>
        <taxon>Asparagaceae</taxon>
        <taxon>Asparagoideae</taxon>
        <taxon>Asparagus</taxon>
    </lineage>
</organism>
<accession>A0A5P1ER39</accession>
<evidence type="ECO:0000256" key="1">
    <source>
        <dbReference type="SAM" id="MobiDB-lite"/>
    </source>
</evidence>
<evidence type="ECO:0000313" key="3">
    <source>
        <dbReference type="Proteomes" id="UP000243459"/>
    </source>
</evidence>
<feature type="compositionally biased region" description="Acidic residues" evidence="1">
    <location>
        <begin position="1"/>
        <end position="10"/>
    </location>
</feature>
<feature type="compositionally biased region" description="Polar residues" evidence="1">
    <location>
        <begin position="29"/>
        <end position="47"/>
    </location>
</feature>
<protein>
    <submittedName>
        <fullName evidence="2">Uncharacterized protein</fullName>
    </submittedName>
</protein>
<proteinExistence type="predicted"/>
<evidence type="ECO:0000313" key="2">
    <source>
        <dbReference type="EMBL" id="ONK67269.1"/>
    </source>
</evidence>
<gene>
    <name evidence="2" type="ORF">A4U43_C06F18390</name>
</gene>
<dbReference type="Proteomes" id="UP000243459">
    <property type="component" value="Chromosome 6"/>
</dbReference>
<feature type="region of interest" description="Disordered" evidence="1">
    <location>
        <begin position="1"/>
        <end position="48"/>
    </location>
</feature>
<sequence length="72" mass="7656">MPGDKDEEVGSEPQSTPQPTPSIVAPPHSASTPRPSAMPTSSCTPSLSRAPCELCVSLLLFFFLYLSDITSF</sequence>
<dbReference type="EMBL" id="CM007386">
    <property type="protein sequence ID" value="ONK67269.1"/>
    <property type="molecule type" value="Genomic_DNA"/>
</dbReference>
<name>A0A5P1ER39_ASPOF</name>
<dbReference type="AlphaFoldDB" id="A0A5P1ER39"/>